<name>A0AA38KDP4_9AGAR</name>
<dbReference type="InterPro" id="IPR039258">
    <property type="entry name" value="ZNF511"/>
</dbReference>
<feature type="compositionally biased region" description="Basic residues" evidence="1">
    <location>
        <begin position="289"/>
        <end position="301"/>
    </location>
</feature>
<sequence>MKRSPSSPSSPEHKSSRTTSKPAESSLLCTLPPTCNTKPTALANTQELEVHYAKYHAWVCQASKSTSGICGNVFPDARLLELHHTECHDPIAAVRKERGEKIFACFLLPSICTKVFLTPKARRLHLIAVHGYPKEYFFAVVNKGVGGLLAKWGDGAGMIRGKWKSRSKDEEQDGRKDKEYVEDEDEEDQEDEEGTTNEEDSEYSSEPETNTTGKRFNNGQLSSMAMDIDALTTSFQSSLSVSSVPSSIRFGRGAKRGSRGGRATNSITSNAHRYQFSDRNESAIDTPPKRGRGGFRGRRGIRGGSDVS</sequence>
<feature type="compositionally biased region" description="Low complexity" evidence="1">
    <location>
        <begin position="1"/>
        <end position="10"/>
    </location>
</feature>
<feature type="compositionally biased region" description="Polar residues" evidence="1">
    <location>
        <begin position="263"/>
        <end position="272"/>
    </location>
</feature>
<dbReference type="PANTHER" id="PTHR21354:SF0">
    <property type="entry name" value="ZINC FINGER PROTEIN 511"/>
    <property type="match status" value="1"/>
</dbReference>
<evidence type="ECO:0000256" key="1">
    <source>
        <dbReference type="SAM" id="MobiDB-lite"/>
    </source>
</evidence>
<evidence type="ECO:0008006" key="4">
    <source>
        <dbReference type="Google" id="ProtNLM"/>
    </source>
</evidence>
<keyword evidence="3" id="KW-1185">Reference proteome</keyword>
<dbReference type="EMBL" id="MU793584">
    <property type="protein sequence ID" value="KAJ3781241.1"/>
    <property type="molecule type" value="Genomic_DNA"/>
</dbReference>
<evidence type="ECO:0000313" key="3">
    <source>
        <dbReference type="Proteomes" id="UP001163798"/>
    </source>
</evidence>
<feature type="compositionally biased region" description="Basic and acidic residues" evidence="1">
    <location>
        <begin position="166"/>
        <end position="179"/>
    </location>
</feature>
<accession>A0AA38KDP4</accession>
<comment type="caution">
    <text evidence="2">The sequence shown here is derived from an EMBL/GenBank/DDBJ whole genome shotgun (WGS) entry which is preliminary data.</text>
</comment>
<proteinExistence type="predicted"/>
<feature type="compositionally biased region" description="Acidic residues" evidence="1">
    <location>
        <begin position="180"/>
        <end position="205"/>
    </location>
</feature>
<dbReference type="AlphaFoldDB" id="A0AA38KDP4"/>
<gene>
    <name evidence="2" type="ORF">GGU10DRAFT_379748</name>
</gene>
<organism evidence="2 3">
    <name type="scientific">Lentinula aff. detonsa</name>
    <dbReference type="NCBI Taxonomy" id="2804958"/>
    <lineage>
        <taxon>Eukaryota</taxon>
        <taxon>Fungi</taxon>
        <taxon>Dikarya</taxon>
        <taxon>Basidiomycota</taxon>
        <taxon>Agaricomycotina</taxon>
        <taxon>Agaricomycetes</taxon>
        <taxon>Agaricomycetidae</taxon>
        <taxon>Agaricales</taxon>
        <taxon>Marasmiineae</taxon>
        <taxon>Omphalotaceae</taxon>
        <taxon>Lentinula</taxon>
    </lineage>
</organism>
<feature type="compositionally biased region" description="Polar residues" evidence="1">
    <location>
        <begin position="206"/>
        <end position="218"/>
    </location>
</feature>
<feature type="region of interest" description="Disordered" evidence="1">
    <location>
        <begin position="1"/>
        <end position="27"/>
    </location>
</feature>
<evidence type="ECO:0000313" key="2">
    <source>
        <dbReference type="EMBL" id="KAJ3781241.1"/>
    </source>
</evidence>
<feature type="region of interest" description="Disordered" evidence="1">
    <location>
        <begin position="162"/>
        <end position="218"/>
    </location>
</feature>
<dbReference type="PANTHER" id="PTHR21354">
    <property type="entry name" value="ZINC FINGER PROTEIN 511"/>
    <property type="match status" value="1"/>
</dbReference>
<dbReference type="Proteomes" id="UP001163798">
    <property type="component" value="Unassembled WGS sequence"/>
</dbReference>
<feature type="region of interest" description="Disordered" evidence="1">
    <location>
        <begin position="247"/>
        <end position="308"/>
    </location>
</feature>
<protein>
    <recommendedName>
        <fullName evidence="4">C2H2-type domain-containing protein</fullName>
    </recommendedName>
</protein>
<reference evidence="2" key="1">
    <citation type="submission" date="2022-08" db="EMBL/GenBank/DDBJ databases">
        <authorList>
            <consortium name="DOE Joint Genome Institute"/>
            <person name="Min B."/>
            <person name="Riley R."/>
            <person name="Sierra-Patev S."/>
            <person name="Naranjo-Ortiz M."/>
            <person name="Looney B."/>
            <person name="Konkel Z."/>
            <person name="Slot J.C."/>
            <person name="Sakamoto Y."/>
            <person name="Steenwyk J.L."/>
            <person name="Rokas A."/>
            <person name="Carro J."/>
            <person name="Camarero S."/>
            <person name="Ferreira P."/>
            <person name="Molpeceres G."/>
            <person name="Ruiz-Duenas F.J."/>
            <person name="Serrano A."/>
            <person name="Henrissat B."/>
            <person name="Drula E."/>
            <person name="Hughes K.W."/>
            <person name="Mata J.L."/>
            <person name="Ishikawa N.K."/>
            <person name="Vargas-Isla R."/>
            <person name="Ushijima S."/>
            <person name="Smith C.A."/>
            <person name="Ahrendt S."/>
            <person name="Andreopoulos W."/>
            <person name="He G."/>
            <person name="Labutti K."/>
            <person name="Lipzen A."/>
            <person name="Ng V."/>
            <person name="Sandor L."/>
            <person name="Barry K."/>
            <person name="Martinez A.T."/>
            <person name="Xiao Y."/>
            <person name="Gibbons J.G."/>
            <person name="Terashima K."/>
            <person name="Hibbett D.S."/>
            <person name="Grigoriev I.V."/>
        </authorList>
    </citation>
    <scope>NUCLEOTIDE SEQUENCE</scope>
    <source>
        <strain evidence="2">TFB10291</strain>
    </source>
</reference>